<keyword evidence="4" id="KW-1185">Reference proteome</keyword>
<sequence length="359" mass="40346">MSTETIIHFKKESDIPEGPREGHCCALSSENKLYIFGGLSPKSENLECNKLLEYDCYNGKWATLSVTGDIPPGRMGACMASVKNKLYLFGGLNQGSGWMNDFYEFNIEGKHWKVLEPSGERPLPRDKCTCAVVCSMICIFGGFGPQGMADDDEYETEEEEESVVPGESVQFGWFNDLFLYNIESNSFSCPMQLNLGVPTPRAAHTMVSYNDCLIVFGGRDSDSRRNDISIFNTKTRKWLKFEANGTPPEPRSFHTATIFNDKMIILCGRGMKNEDFSDTYMFDITSKTWSRLANDIDKSHGRCLHSACCVNDKLYIVGGSREFNEETQQSNNVCSDVLIADISCLQNTNDEPIEKKHKT</sequence>
<proteinExistence type="predicted"/>
<reference evidence="3 4" key="1">
    <citation type="submission" date="2020-08" db="EMBL/GenBank/DDBJ databases">
        <authorList>
            <person name="Hejnol A."/>
        </authorList>
    </citation>
    <scope>NUCLEOTIDE SEQUENCE [LARGE SCALE GENOMIC DNA]</scope>
</reference>
<dbReference type="PANTHER" id="PTHR46228:SF2">
    <property type="entry name" value="KELCH REPEAT PROTEIN (AFU_ORTHOLOGUE AFUA_4G14350)"/>
    <property type="match status" value="1"/>
</dbReference>
<evidence type="ECO:0000313" key="3">
    <source>
        <dbReference type="EMBL" id="CAD5123393.1"/>
    </source>
</evidence>
<evidence type="ECO:0000313" key="4">
    <source>
        <dbReference type="Proteomes" id="UP000549394"/>
    </source>
</evidence>
<gene>
    <name evidence="3" type="ORF">DGYR_LOCUS11077</name>
</gene>
<keyword evidence="2" id="KW-0677">Repeat</keyword>
<evidence type="ECO:0000256" key="2">
    <source>
        <dbReference type="ARBA" id="ARBA00022737"/>
    </source>
</evidence>
<accession>A0A7I8W4A7</accession>
<dbReference type="AlphaFoldDB" id="A0A7I8W4A7"/>
<name>A0A7I8W4A7_9ANNE</name>
<dbReference type="EMBL" id="CAJFCJ010000019">
    <property type="protein sequence ID" value="CAD5123393.1"/>
    <property type="molecule type" value="Genomic_DNA"/>
</dbReference>
<dbReference type="Proteomes" id="UP000549394">
    <property type="component" value="Unassembled WGS sequence"/>
</dbReference>
<dbReference type="PANTHER" id="PTHR46228">
    <property type="entry name" value="KELCH DOMAIN-CONTAINING PROTEIN"/>
    <property type="match status" value="1"/>
</dbReference>
<keyword evidence="1" id="KW-0880">Kelch repeat</keyword>
<dbReference type="SMART" id="SM00612">
    <property type="entry name" value="Kelch"/>
    <property type="match status" value="3"/>
</dbReference>
<protein>
    <submittedName>
        <fullName evidence="3">DgyrCDS11747</fullName>
    </submittedName>
</protein>
<dbReference type="Pfam" id="PF01344">
    <property type="entry name" value="Kelch_1"/>
    <property type="match status" value="1"/>
</dbReference>
<dbReference type="OrthoDB" id="10251809at2759"/>
<comment type="caution">
    <text evidence="3">The sequence shown here is derived from an EMBL/GenBank/DDBJ whole genome shotgun (WGS) entry which is preliminary data.</text>
</comment>
<dbReference type="Pfam" id="PF13415">
    <property type="entry name" value="Beta-prop_FBX42"/>
    <property type="match status" value="1"/>
</dbReference>
<dbReference type="SUPFAM" id="SSF117281">
    <property type="entry name" value="Kelch motif"/>
    <property type="match status" value="2"/>
</dbReference>
<dbReference type="InterPro" id="IPR006652">
    <property type="entry name" value="Kelch_1"/>
</dbReference>
<evidence type="ECO:0000256" key="1">
    <source>
        <dbReference type="ARBA" id="ARBA00022441"/>
    </source>
</evidence>
<dbReference type="Gene3D" id="2.120.10.80">
    <property type="entry name" value="Kelch-type beta propeller"/>
    <property type="match status" value="2"/>
</dbReference>
<organism evidence="3 4">
    <name type="scientific">Dimorphilus gyrociliatus</name>
    <dbReference type="NCBI Taxonomy" id="2664684"/>
    <lineage>
        <taxon>Eukaryota</taxon>
        <taxon>Metazoa</taxon>
        <taxon>Spiralia</taxon>
        <taxon>Lophotrochozoa</taxon>
        <taxon>Annelida</taxon>
        <taxon>Polychaeta</taxon>
        <taxon>Polychaeta incertae sedis</taxon>
        <taxon>Dinophilidae</taxon>
        <taxon>Dimorphilus</taxon>
    </lineage>
</organism>
<dbReference type="InterPro" id="IPR015915">
    <property type="entry name" value="Kelch-typ_b-propeller"/>
</dbReference>